<evidence type="ECO:0000313" key="1">
    <source>
        <dbReference type="EMBL" id="KAA0973338.1"/>
    </source>
</evidence>
<evidence type="ECO:0000313" key="2">
    <source>
        <dbReference type="Proteomes" id="UP000323856"/>
    </source>
</evidence>
<dbReference type="Proteomes" id="UP000323856">
    <property type="component" value="Unassembled WGS sequence"/>
</dbReference>
<accession>A0A5B0E3V2</accession>
<sequence length="101" mass="11080">MSKFSAAHTLALDLVDIAFKLTSRLNRQRREGTSNQGDREISRTAGHLGTVANKLAEATTILADQTQTLGHEQVGDVQRKQLLETAELLRQAAEKLISTQP</sequence>
<reference evidence="1 2" key="1">
    <citation type="submission" date="2019-07" db="EMBL/GenBank/DDBJ databases">
        <title>Analysis of the biochemical properties, biological activity and biotechnological potential of siderophores and biosurfactants produced by Antarctic psychrotolerant bacteria.</title>
        <authorList>
            <person name="Styczynski M."/>
            <person name="Krucon T."/>
            <person name="Decewicz P."/>
            <person name="Dziewit L."/>
        </authorList>
    </citation>
    <scope>NUCLEOTIDE SEQUENCE [LARGE SCALE GENOMIC DNA]</scope>
    <source>
        <strain evidence="1 2">ANT_H27</strain>
    </source>
</reference>
<protein>
    <submittedName>
        <fullName evidence="1">Uncharacterized protein</fullName>
    </submittedName>
</protein>
<dbReference type="RefSeq" id="WP_149620900.1">
    <property type="nucleotide sequence ID" value="NZ_VOBL01000029.1"/>
</dbReference>
<organism evidence="1 2">
    <name type="scientific">Paeniglutamicibacter gangotriensis</name>
    <dbReference type="NCBI Taxonomy" id="254787"/>
    <lineage>
        <taxon>Bacteria</taxon>
        <taxon>Bacillati</taxon>
        <taxon>Actinomycetota</taxon>
        <taxon>Actinomycetes</taxon>
        <taxon>Micrococcales</taxon>
        <taxon>Micrococcaceae</taxon>
        <taxon>Paeniglutamicibacter</taxon>
    </lineage>
</organism>
<name>A0A5B0E3V2_9MICC</name>
<dbReference type="EMBL" id="VOBL01000029">
    <property type="protein sequence ID" value="KAA0973338.1"/>
    <property type="molecule type" value="Genomic_DNA"/>
</dbReference>
<proteinExistence type="predicted"/>
<dbReference type="AlphaFoldDB" id="A0A5B0E3V2"/>
<comment type="caution">
    <text evidence="1">The sequence shown here is derived from an EMBL/GenBank/DDBJ whole genome shotgun (WGS) entry which is preliminary data.</text>
</comment>
<gene>
    <name evidence="1" type="ORF">FQ154_18730</name>
</gene>